<dbReference type="CTD" id="9797883"/>
<dbReference type="Pfam" id="PF00646">
    <property type="entry name" value="F-box"/>
    <property type="match status" value="1"/>
</dbReference>
<evidence type="ECO:0000259" key="1">
    <source>
        <dbReference type="PROSITE" id="PS50181"/>
    </source>
</evidence>
<name>A0A6A5HTS1_CAERE</name>
<dbReference type="InterPro" id="IPR012885">
    <property type="entry name" value="F-box_Sdz-33"/>
</dbReference>
<dbReference type="RefSeq" id="XP_053592502.1">
    <property type="nucleotide sequence ID" value="XM_053723857.1"/>
</dbReference>
<dbReference type="KEGG" id="crq:GCK72_003174"/>
<proteinExistence type="predicted"/>
<feature type="domain" description="F-box" evidence="1">
    <location>
        <begin position="3"/>
        <end position="49"/>
    </location>
</feature>
<dbReference type="Pfam" id="PF07735">
    <property type="entry name" value="FBA_2"/>
    <property type="match status" value="1"/>
</dbReference>
<dbReference type="PANTHER" id="PTHR21503:SF52">
    <property type="entry name" value="F-BOX DOMAIN-CONTAINING PROTEIN"/>
    <property type="match status" value="1"/>
</dbReference>
<accession>A0A6A5HTS1</accession>
<dbReference type="EMBL" id="WUAV01000001">
    <property type="protein sequence ID" value="KAF1771348.1"/>
    <property type="molecule type" value="Genomic_DNA"/>
</dbReference>
<comment type="caution">
    <text evidence="2">The sequence shown here is derived from an EMBL/GenBank/DDBJ whole genome shotgun (WGS) entry which is preliminary data.</text>
</comment>
<dbReference type="AlphaFoldDB" id="A0A6A5HTS1"/>
<dbReference type="InterPro" id="IPR001810">
    <property type="entry name" value="F-box_dom"/>
</dbReference>
<dbReference type="GeneID" id="9797883"/>
<dbReference type="PANTHER" id="PTHR21503">
    <property type="entry name" value="F-BOX-CONTAINING HYPOTHETICAL PROTEIN C.ELEGANS"/>
    <property type="match status" value="1"/>
</dbReference>
<sequence>MPAFPLLRLPRLVLFDVFKSLNIGEKIKLSICSKKLSTQINNARLYSQKVIVDLDCINYKISVHSENKKDSFEISIYSDSWRSHNSNDQQFSIACCTVKVVSIPTRIKTFWKNYREGYLSAIQHLLKMFHCKISTDIGLYNSDLYQPTIAMLFDLQQEFKTLTIMLHRLENRELLWNQISSNLELVEDLNISTTVNAGFKPVFTSWPQKIYIMDSYWFTLESLLACTCTTITLEESRLGNKDLDVILRNWKVGGFPNLEYLKIHGESITNNRTKILGMNLEELNGSGIQTDDGSKKAIIITDYGSIEMSVISFGNPRHTLRGIYFTIRIY</sequence>
<reference evidence="2 3" key="1">
    <citation type="submission" date="2019-12" db="EMBL/GenBank/DDBJ databases">
        <title>Chromosome-level assembly of the Caenorhabditis remanei genome.</title>
        <authorList>
            <person name="Teterina A.A."/>
            <person name="Willis J.H."/>
            <person name="Phillips P.C."/>
        </authorList>
    </citation>
    <scope>NUCLEOTIDE SEQUENCE [LARGE SCALE GENOMIC DNA]</scope>
    <source>
        <strain evidence="2 3">PX506</strain>
        <tissue evidence="2">Whole organism</tissue>
    </source>
</reference>
<evidence type="ECO:0000313" key="2">
    <source>
        <dbReference type="EMBL" id="KAF1771348.1"/>
    </source>
</evidence>
<organism evidence="2 3">
    <name type="scientific">Caenorhabditis remanei</name>
    <name type="common">Caenorhabditis vulgaris</name>
    <dbReference type="NCBI Taxonomy" id="31234"/>
    <lineage>
        <taxon>Eukaryota</taxon>
        <taxon>Metazoa</taxon>
        <taxon>Ecdysozoa</taxon>
        <taxon>Nematoda</taxon>
        <taxon>Chromadorea</taxon>
        <taxon>Rhabditida</taxon>
        <taxon>Rhabditina</taxon>
        <taxon>Rhabditomorpha</taxon>
        <taxon>Rhabditoidea</taxon>
        <taxon>Rhabditidae</taxon>
        <taxon>Peloderinae</taxon>
        <taxon>Caenorhabditis</taxon>
    </lineage>
</organism>
<evidence type="ECO:0000313" key="3">
    <source>
        <dbReference type="Proteomes" id="UP000483820"/>
    </source>
</evidence>
<protein>
    <recommendedName>
        <fullName evidence="1">F-box domain-containing protein</fullName>
    </recommendedName>
</protein>
<dbReference type="PROSITE" id="PS50181">
    <property type="entry name" value="FBOX"/>
    <property type="match status" value="1"/>
</dbReference>
<dbReference type="Proteomes" id="UP000483820">
    <property type="component" value="Chromosome I"/>
</dbReference>
<gene>
    <name evidence="2" type="ORF">GCK72_003174</name>
</gene>